<dbReference type="InterPro" id="IPR003439">
    <property type="entry name" value="ABC_transporter-like_ATP-bd"/>
</dbReference>
<protein>
    <submittedName>
        <fullName evidence="11">Thiol reductant ABC exporter subunit CydD</fullName>
    </submittedName>
</protein>
<dbReference type="InterPro" id="IPR014216">
    <property type="entry name" value="ABC_transptr_CydD"/>
</dbReference>
<dbReference type="InterPro" id="IPR039421">
    <property type="entry name" value="Type_1_exporter"/>
</dbReference>
<dbReference type="Gene3D" id="1.20.1560.10">
    <property type="entry name" value="ABC transporter type 1, transmembrane domain"/>
    <property type="match status" value="1"/>
</dbReference>
<keyword evidence="2 8" id="KW-0812">Transmembrane</keyword>
<organism evidence="11 12">
    <name type="scientific">Luethyella okanaganae</name>
    <dbReference type="NCBI Taxonomy" id="69372"/>
    <lineage>
        <taxon>Bacteria</taxon>
        <taxon>Bacillati</taxon>
        <taxon>Actinomycetota</taxon>
        <taxon>Actinomycetes</taxon>
        <taxon>Micrococcales</taxon>
        <taxon>Microbacteriaceae</taxon>
        <taxon>Luethyella</taxon>
    </lineage>
</organism>
<keyword evidence="12" id="KW-1185">Reference proteome</keyword>
<feature type="transmembrane region" description="Helical" evidence="8">
    <location>
        <begin position="134"/>
        <end position="155"/>
    </location>
</feature>
<dbReference type="Gene3D" id="3.40.50.300">
    <property type="entry name" value="P-loop containing nucleotide triphosphate hydrolases"/>
    <property type="match status" value="1"/>
</dbReference>
<proteinExistence type="predicted"/>
<evidence type="ECO:0000256" key="2">
    <source>
        <dbReference type="ARBA" id="ARBA00022692"/>
    </source>
</evidence>
<dbReference type="InterPro" id="IPR011527">
    <property type="entry name" value="ABC1_TM_dom"/>
</dbReference>
<feature type="transmembrane region" description="Helical" evidence="8">
    <location>
        <begin position="56"/>
        <end position="77"/>
    </location>
</feature>
<accession>A0ABW1VFL2</accession>
<dbReference type="SMART" id="SM00382">
    <property type="entry name" value="AAA"/>
    <property type="match status" value="1"/>
</dbReference>
<feature type="transmembrane region" description="Helical" evidence="8">
    <location>
        <begin position="161"/>
        <end position="180"/>
    </location>
</feature>
<evidence type="ECO:0000256" key="5">
    <source>
        <dbReference type="ARBA" id="ARBA00022989"/>
    </source>
</evidence>
<keyword evidence="4" id="KW-0067">ATP-binding</keyword>
<dbReference type="Pfam" id="PF00664">
    <property type="entry name" value="ABC_membrane"/>
    <property type="match status" value="1"/>
</dbReference>
<dbReference type="NCBIfam" id="TIGR02857">
    <property type="entry name" value="CydD"/>
    <property type="match status" value="1"/>
</dbReference>
<keyword evidence="5 8" id="KW-1133">Transmembrane helix</keyword>
<dbReference type="EMBL" id="JBHSTP010000001">
    <property type="protein sequence ID" value="MFC6355816.1"/>
    <property type="molecule type" value="Genomic_DNA"/>
</dbReference>
<dbReference type="SUPFAM" id="SSF90123">
    <property type="entry name" value="ABC transporter transmembrane region"/>
    <property type="match status" value="1"/>
</dbReference>
<dbReference type="Pfam" id="PF00005">
    <property type="entry name" value="ABC_tran"/>
    <property type="match status" value="1"/>
</dbReference>
<dbReference type="PROSITE" id="PS50893">
    <property type="entry name" value="ABC_TRANSPORTER_2"/>
    <property type="match status" value="1"/>
</dbReference>
<evidence type="ECO:0000256" key="8">
    <source>
        <dbReference type="SAM" id="Phobius"/>
    </source>
</evidence>
<feature type="transmembrane region" description="Helical" evidence="8">
    <location>
        <begin position="239"/>
        <end position="264"/>
    </location>
</feature>
<dbReference type="PANTHER" id="PTHR24221">
    <property type="entry name" value="ATP-BINDING CASSETTE SUB-FAMILY B"/>
    <property type="match status" value="1"/>
</dbReference>
<dbReference type="CDD" id="cd18584">
    <property type="entry name" value="ABC_6TM_AarD_CydD"/>
    <property type="match status" value="1"/>
</dbReference>
<gene>
    <name evidence="11" type="primary">cydD</name>
    <name evidence="11" type="ORF">ACFQB0_06825</name>
</gene>
<dbReference type="RefSeq" id="WP_386729146.1">
    <property type="nucleotide sequence ID" value="NZ_JBHSTP010000001.1"/>
</dbReference>
<sequence>MRPIDPRLLRRASAMRGFLAGGALLGLLQTIAVIAFAWLVSQLVTRGIAGTPPAELAPLFAALSAVVIVRALTIWALDAAAMSGAARVKSQLRALMLDAVARLGPSWMRGRSTTSVATVIGTGLDALDGYFAKYLPQLILTAVATPVLVAVMFWWDPLSGVIVIIALPLIPVFMVLIGWATQAVQQRQWQTLHRLSNGYLDVVGGLSTLKIFGRQHRQLERIRAVTDEYRAETMKVLRISFLSGFVLELAGSLSVALVAVSVGLRLLDGQLSLAVGLFVLLLAPEAFLPVRNVGTQFHAAADGVAAAEEVFEILDAADVASTAPAHSRPSSPEPPSHGQPSPGRRGADALRLHGLSIRHGERLVVEGLSATFPAGRLSVVSGPSGAGKSTLLAALLGFVAYDGEIRLGGVEVANLGRDWLAWCGQDPALSAGSVADNIALGSRSRDEVLVERVLRQAAADEIAAGTPLGVGGSGVSGGQGQRIAIARALYRLHERGCPVLALDEPTSALDEVNEARVIATLREIAGAGTVVIVVSHRPAVIAAADEVLEIAEVMHA</sequence>
<evidence type="ECO:0000259" key="10">
    <source>
        <dbReference type="PROSITE" id="PS50929"/>
    </source>
</evidence>
<dbReference type="PANTHER" id="PTHR24221:SF590">
    <property type="entry name" value="COMPONENT LINKED WITH THE ASSEMBLY OF CYTOCHROME' TRANSPORT TRANSMEMBRANE ATP-BINDING PROTEIN ABC TRANSPORTER CYDD-RELATED"/>
    <property type="match status" value="1"/>
</dbReference>
<reference evidence="12" key="1">
    <citation type="journal article" date="2019" name="Int. J. Syst. Evol. Microbiol.">
        <title>The Global Catalogue of Microorganisms (GCM) 10K type strain sequencing project: providing services to taxonomists for standard genome sequencing and annotation.</title>
        <authorList>
            <consortium name="The Broad Institute Genomics Platform"/>
            <consortium name="The Broad Institute Genome Sequencing Center for Infectious Disease"/>
            <person name="Wu L."/>
            <person name="Ma J."/>
        </authorList>
    </citation>
    <scope>NUCLEOTIDE SEQUENCE [LARGE SCALE GENOMIC DNA]</scope>
    <source>
        <strain evidence="12">CCUG 43304</strain>
    </source>
</reference>
<feature type="domain" description="ABC transmembrane type-1" evidence="10">
    <location>
        <begin position="20"/>
        <end position="302"/>
    </location>
</feature>
<dbReference type="Proteomes" id="UP001596306">
    <property type="component" value="Unassembled WGS sequence"/>
</dbReference>
<name>A0ABW1VFL2_9MICO</name>
<feature type="region of interest" description="Disordered" evidence="7">
    <location>
        <begin position="322"/>
        <end position="345"/>
    </location>
</feature>
<evidence type="ECO:0000256" key="4">
    <source>
        <dbReference type="ARBA" id="ARBA00022840"/>
    </source>
</evidence>
<dbReference type="SUPFAM" id="SSF52540">
    <property type="entry name" value="P-loop containing nucleoside triphosphate hydrolases"/>
    <property type="match status" value="1"/>
</dbReference>
<dbReference type="InterPro" id="IPR003593">
    <property type="entry name" value="AAA+_ATPase"/>
</dbReference>
<evidence type="ECO:0000313" key="12">
    <source>
        <dbReference type="Proteomes" id="UP001596306"/>
    </source>
</evidence>
<keyword evidence="3" id="KW-0547">Nucleotide-binding</keyword>
<dbReference type="InterPro" id="IPR027417">
    <property type="entry name" value="P-loop_NTPase"/>
</dbReference>
<evidence type="ECO:0000256" key="1">
    <source>
        <dbReference type="ARBA" id="ARBA00004651"/>
    </source>
</evidence>
<dbReference type="InterPro" id="IPR036640">
    <property type="entry name" value="ABC1_TM_sf"/>
</dbReference>
<comment type="subcellular location">
    <subcellularLocation>
        <location evidence="1">Cell membrane</location>
        <topology evidence="1">Multi-pass membrane protein</topology>
    </subcellularLocation>
</comment>
<evidence type="ECO:0000313" key="11">
    <source>
        <dbReference type="EMBL" id="MFC6355816.1"/>
    </source>
</evidence>
<keyword evidence="6 8" id="KW-0472">Membrane</keyword>
<feature type="domain" description="ABC transporter" evidence="9">
    <location>
        <begin position="350"/>
        <end position="556"/>
    </location>
</feature>
<comment type="caution">
    <text evidence="11">The sequence shown here is derived from an EMBL/GenBank/DDBJ whole genome shotgun (WGS) entry which is preliminary data.</text>
</comment>
<evidence type="ECO:0000256" key="3">
    <source>
        <dbReference type="ARBA" id="ARBA00022741"/>
    </source>
</evidence>
<evidence type="ECO:0000256" key="7">
    <source>
        <dbReference type="SAM" id="MobiDB-lite"/>
    </source>
</evidence>
<evidence type="ECO:0000259" key="9">
    <source>
        <dbReference type="PROSITE" id="PS50893"/>
    </source>
</evidence>
<evidence type="ECO:0000256" key="6">
    <source>
        <dbReference type="ARBA" id="ARBA00023136"/>
    </source>
</evidence>
<dbReference type="CDD" id="cd03228">
    <property type="entry name" value="ABCC_MRP_Like"/>
    <property type="match status" value="1"/>
</dbReference>
<dbReference type="PROSITE" id="PS50929">
    <property type="entry name" value="ABC_TM1F"/>
    <property type="match status" value="1"/>
</dbReference>